<evidence type="ECO:0000313" key="2">
    <source>
        <dbReference type="Proteomes" id="UP001597049"/>
    </source>
</evidence>
<keyword evidence="2" id="KW-1185">Reference proteome</keyword>
<name>A0ABW3GQA6_9FLAO</name>
<evidence type="ECO:0000313" key="1">
    <source>
        <dbReference type="EMBL" id="MFD0931853.1"/>
    </source>
</evidence>
<dbReference type="RefSeq" id="WP_379657180.1">
    <property type="nucleotide sequence ID" value="NZ_JBHTIV010000005.1"/>
</dbReference>
<accession>A0ABW3GQA6</accession>
<comment type="caution">
    <text evidence="1">The sequence shown here is derived from an EMBL/GenBank/DDBJ whole genome shotgun (WGS) entry which is preliminary data.</text>
</comment>
<protein>
    <submittedName>
        <fullName evidence="1">Uncharacterized protein</fullName>
    </submittedName>
</protein>
<dbReference type="EMBL" id="JBHTIV010000005">
    <property type="protein sequence ID" value="MFD0931853.1"/>
    <property type="molecule type" value="Genomic_DNA"/>
</dbReference>
<organism evidence="1 2">
    <name type="scientific">Psychroflexus salinarum</name>
    <dbReference type="NCBI Taxonomy" id="546024"/>
    <lineage>
        <taxon>Bacteria</taxon>
        <taxon>Pseudomonadati</taxon>
        <taxon>Bacteroidota</taxon>
        <taxon>Flavobacteriia</taxon>
        <taxon>Flavobacteriales</taxon>
        <taxon>Flavobacteriaceae</taxon>
        <taxon>Psychroflexus</taxon>
    </lineage>
</organism>
<proteinExistence type="predicted"/>
<sequence length="55" mass="6577">MTFKTKRRLLLLSSSLVLFFIIDKLAFGYLIIVNLILIIVEYRENKKTKEDHIHQ</sequence>
<gene>
    <name evidence="1" type="ORF">ACFQ0R_04490</name>
</gene>
<reference evidence="2" key="1">
    <citation type="journal article" date="2019" name="Int. J. Syst. Evol. Microbiol.">
        <title>The Global Catalogue of Microorganisms (GCM) 10K type strain sequencing project: providing services to taxonomists for standard genome sequencing and annotation.</title>
        <authorList>
            <consortium name="The Broad Institute Genomics Platform"/>
            <consortium name="The Broad Institute Genome Sequencing Center for Infectious Disease"/>
            <person name="Wu L."/>
            <person name="Ma J."/>
        </authorList>
    </citation>
    <scope>NUCLEOTIDE SEQUENCE [LARGE SCALE GENOMIC DNA]</scope>
    <source>
        <strain evidence="2">CCUG 56752</strain>
    </source>
</reference>
<dbReference type="Proteomes" id="UP001597049">
    <property type="component" value="Unassembled WGS sequence"/>
</dbReference>